<protein>
    <submittedName>
        <fullName evidence="1">Uncharacterized protein</fullName>
    </submittedName>
</protein>
<gene>
    <name evidence="1" type="ORF">TRIUR3_33114</name>
</gene>
<evidence type="ECO:0000313" key="1">
    <source>
        <dbReference type="EMBL" id="EMS48738.1"/>
    </source>
</evidence>
<dbReference type="AlphaFoldDB" id="M7YEH5"/>
<organism evidence="1">
    <name type="scientific">Triticum urartu</name>
    <name type="common">Red wild einkorn</name>
    <name type="synonym">Crithodium urartu</name>
    <dbReference type="NCBI Taxonomy" id="4572"/>
    <lineage>
        <taxon>Eukaryota</taxon>
        <taxon>Viridiplantae</taxon>
        <taxon>Streptophyta</taxon>
        <taxon>Embryophyta</taxon>
        <taxon>Tracheophyta</taxon>
        <taxon>Spermatophyta</taxon>
        <taxon>Magnoliopsida</taxon>
        <taxon>Liliopsida</taxon>
        <taxon>Poales</taxon>
        <taxon>Poaceae</taxon>
        <taxon>BOP clade</taxon>
        <taxon>Pooideae</taxon>
        <taxon>Triticodae</taxon>
        <taxon>Triticeae</taxon>
        <taxon>Triticinae</taxon>
        <taxon>Triticum</taxon>
    </lineage>
</organism>
<proteinExistence type="predicted"/>
<sequence>MTECKGCHGGDNENDAKALFRRSVVRASWKNLMFTGSRSWPWRGAQPTQGGEAVVGALGLRVQRSTRLGAASRLLHQETERRRGSRASRGVALVIVVRHAEAG</sequence>
<accession>M7YEH5</accession>
<dbReference type="EMBL" id="KD250142">
    <property type="protein sequence ID" value="EMS48738.1"/>
    <property type="molecule type" value="Genomic_DNA"/>
</dbReference>
<reference evidence="1" key="1">
    <citation type="journal article" date="2013" name="Nature">
        <title>Draft genome of the wheat A-genome progenitor Triticum urartu.</title>
        <authorList>
            <person name="Ling H.Q."/>
            <person name="Zhao S."/>
            <person name="Liu D."/>
            <person name="Wang J."/>
            <person name="Sun H."/>
            <person name="Zhang C."/>
            <person name="Fan H."/>
            <person name="Li D."/>
            <person name="Dong L."/>
            <person name="Tao Y."/>
            <person name="Gao C."/>
            <person name="Wu H."/>
            <person name="Li Y."/>
            <person name="Cui Y."/>
            <person name="Guo X."/>
            <person name="Zheng S."/>
            <person name="Wang B."/>
            <person name="Yu K."/>
            <person name="Liang Q."/>
            <person name="Yang W."/>
            <person name="Lou X."/>
            <person name="Chen J."/>
            <person name="Feng M."/>
            <person name="Jian J."/>
            <person name="Zhang X."/>
            <person name="Luo G."/>
            <person name="Jiang Y."/>
            <person name="Liu J."/>
            <person name="Wang Z."/>
            <person name="Sha Y."/>
            <person name="Zhang B."/>
            <person name="Wu H."/>
            <person name="Tang D."/>
            <person name="Shen Q."/>
            <person name="Xue P."/>
            <person name="Zou S."/>
            <person name="Wang X."/>
            <person name="Liu X."/>
            <person name="Wang F."/>
            <person name="Yang Y."/>
            <person name="An X."/>
            <person name="Dong Z."/>
            <person name="Zhang K."/>
            <person name="Zhang X."/>
            <person name="Luo M.C."/>
            <person name="Dvorak J."/>
            <person name="Tong Y."/>
            <person name="Wang J."/>
            <person name="Yang H."/>
            <person name="Li Z."/>
            <person name="Wang D."/>
            <person name="Zhang A."/>
            <person name="Wang J."/>
        </authorList>
    </citation>
    <scope>NUCLEOTIDE SEQUENCE</scope>
</reference>
<name>M7YEH5_TRIUA</name>